<dbReference type="EMBL" id="JAPJDZ010000064">
    <property type="protein sequence ID" value="MDP5137733.1"/>
    <property type="molecule type" value="Genomic_DNA"/>
</dbReference>
<organism evidence="1 2">
    <name type="scientific">Rheinheimera baltica</name>
    <dbReference type="NCBI Taxonomy" id="67576"/>
    <lineage>
        <taxon>Bacteria</taxon>
        <taxon>Pseudomonadati</taxon>
        <taxon>Pseudomonadota</taxon>
        <taxon>Gammaproteobacteria</taxon>
        <taxon>Chromatiales</taxon>
        <taxon>Chromatiaceae</taxon>
        <taxon>Rheinheimera</taxon>
    </lineage>
</organism>
<keyword evidence="2" id="KW-1185">Reference proteome</keyword>
<evidence type="ECO:0000313" key="2">
    <source>
        <dbReference type="Proteomes" id="UP001231109"/>
    </source>
</evidence>
<evidence type="ECO:0000313" key="1">
    <source>
        <dbReference type="EMBL" id="MDP5137733.1"/>
    </source>
</evidence>
<dbReference type="RefSeq" id="WP_305976974.1">
    <property type="nucleotide sequence ID" value="NZ_JAPJDZ010000064.1"/>
</dbReference>
<name>A0ABT9I3J3_9GAMM</name>
<gene>
    <name evidence="1" type="ORF">ORJ04_17390</name>
</gene>
<comment type="caution">
    <text evidence="1">The sequence shown here is derived from an EMBL/GenBank/DDBJ whole genome shotgun (WGS) entry which is preliminary data.</text>
</comment>
<proteinExistence type="predicted"/>
<sequence>MKASSWDLDKFLAGLGQMQFMAPELLQLFVSGIEKKLGPVDLCCL</sequence>
<protein>
    <submittedName>
        <fullName evidence="1">Uncharacterized protein</fullName>
    </submittedName>
</protein>
<reference evidence="1 2" key="1">
    <citation type="submission" date="2022-11" db="EMBL/GenBank/DDBJ databases">
        <title>Viruses from the air-sea interface of a natural surface slick.</title>
        <authorList>
            <person name="Rahlff J."/>
            <person name="Holmfeldt K."/>
        </authorList>
    </citation>
    <scope>NUCLEOTIDE SEQUENCE [LARGE SCALE GENOMIC DNA]</scope>
    <source>
        <strain evidence="1 2">SMS4</strain>
    </source>
</reference>
<dbReference type="Proteomes" id="UP001231109">
    <property type="component" value="Unassembled WGS sequence"/>
</dbReference>
<accession>A0ABT9I3J3</accession>